<name>A0A100WAA9_MYCCR</name>
<dbReference type="InterPro" id="IPR018330">
    <property type="entry name" value="RecT_fam"/>
</dbReference>
<accession>A0A100WAA9</accession>
<dbReference type="OrthoDB" id="3191611at2"/>
<feature type="region of interest" description="Disordered" evidence="1">
    <location>
        <begin position="256"/>
        <end position="337"/>
    </location>
</feature>
<dbReference type="EMBL" id="BCSY01000035">
    <property type="protein sequence ID" value="GAS94378.1"/>
    <property type="molecule type" value="Genomic_DNA"/>
</dbReference>
<dbReference type="STRING" id="228230.RMCC_1344"/>
<comment type="caution">
    <text evidence="2">The sequence shown here is derived from an EMBL/GenBank/DDBJ whole genome shotgun (WGS) entry which is preliminary data.</text>
</comment>
<gene>
    <name evidence="2" type="ORF">RMCC_1344</name>
</gene>
<evidence type="ECO:0000256" key="1">
    <source>
        <dbReference type="SAM" id="MobiDB-lite"/>
    </source>
</evidence>
<feature type="compositionally biased region" description="Low complexity" evidence="1">
    <location>
        <begin position="320"/>
        <end position="331"/>
    </location>
</feature>
<keyword evidence="3" id="KW-1185">Reference proteome</keyword>
<dbReference type="RefSeq" id="WP_062655689.1">
    <property type="nucleotide sequence ID" value="NZ_BCSY01000035.1"/>
</dbReference>
<dbReference type="Pfam" id="PF03837">
    <property type="entry name" value="RecT"/>
    <property type="match status" value="1"/>
</dbReference>
<dbReference type="GO" id="GO:0003677">
    <property type="term" value="F:DNA binding"/>
    <property type="evidence" value="ECO:0007669"/>
    <property type="project" value="InterPro"/>
</dbReference>
<dbReference type="AlphaFoldDB" id="A0A100WAA9"/>
<reference evidence="3" key="2">
    <citation type="submission" date="2016-02" db="EMBL/GenBank/DDBJ databases">
        <title>Draft genome sequence of five rapidly growing Mycobacterium species.</title>
        <authorList>
            <person name="Katahira K."/>
            <person name="Gotou Y."/>
            <person name="Iida K."/>
            <person name="Ogura Y."/>
            <person name="Hayashi T."/>
        </authorList>
    </citation>
    <scope>NUCLEOTIDE SEQUENCE [LARGE SCALE GENOMIC DNA]</scope>
    <source>
        <strain evidence="3">JCM15298</strain>
    </source>
</reference>
<sequence>MTDTTTATAEDQAEDLLAAAERAQREAGAKTLATIEPEQVRFNEDQLAILRALGVEDASDGDLNLFFHYCRTTGLDPFRKQIYMIGRNTKITRWVDNASGEGRRKVEEWVTKYTIQTGIDGYRRNGREAAKTLGDSLRFEGPYFTGADDFHVTDDGQVIQHWRTVWPAGSVPHAARYVIYRNDEPFEGIAHFDEFVQTNAIWEGEGRNRKIVGEEPNSMWRKMPRNQIAKCAEALAWRRAYPDDFSGLILEDAAQPTVIDPDGNVEQEGTPEPRRPGSGAAAARAARERRTQQRGQVVDGEVISEESPSDPGANPEPEQATAPSPADAPTSDLRKSMRDQHNKAIFATFGELDLNGDDQRDDRLIVCREIVGRPLASTKELTDDELQKLRNGLISRKQAGTLQADVTEWINAATVAEYEAQQAAEDATKDEK</sequence>
<organism evidence="2 3">
    <name type="scientific">Mycolicibacterium canariasense</name>
    <name type="common">Mycobacterium canariasense</name>
    <dbReference type="NCBI Taxonomy" id="228230"/>
    <lineage>
        <taxon>Bacteria</taxon>
        <taxon>Bacillati</taxon>
        <taxon>Actinomycetota</taxon>
        <taxon>Actinomycetes</taxon>
        <taxon>Mycobacteriales</taxon>
        <taxon>Mycobacteriaceae</taxon>
        <taxon>Mycolicibacterium</taxon>
    </lineage>
</organism>
<dbReference type="Proteomes" id="UP000069443">
    <property type="component" value="Unassembled WGS sequence"/>
</dbReference>
<evidence type="ECO:0000313" key="2">
    <source>
        <dbReference type="EMBL" id="GAS94378.1"/>
    </source>
</evidence>
<protein>
    <submittedName>
        <fullName evidence="2">Regulatory protein</fullName>
    </submittedName>
</protein>
<reference evidence="3" key="1">
    <citation type="journal article" date="2016" name="Genome Announc.">
        <title>Draft Genome Sequences of Five Rapidly Growing Mycobacterium Species, M. thermoresistibile, M. fortuitum subsp. acetamidolyticum, M. canariasense, M. brisbanense, and M. novocastrense.</title>
        <authorList>
            <person name="Katahira K."/>
            <person name="Ogura Y."/>
            <person name="Gotoh Y."/>
            <person name="Hayashi T."/>
        </authorList>
    </citation>
    <scope>NUCLEOTIDE SEQUENCE [LARGE SCALE GENOMIC DNA]</scope>
    <source>
        <strain evidence="3">JCM15298</strain>
    </source>
</reference>
<evidence type="ECO:0000313" key="3">
    <source>
        <dbReference type="Proteomes" id="UP000069443"/>
    </source>
</evidence>
<proteinExistence type="predicted"/>
<dbReference type="GO" id="GO:0006259">
    <property type="term" value="P:DNA metabolic process"/>
    <property type="evidence" value="ECO:0007669"/>
    <property type="project" value="InterPro"/>
</dbReference>